<comment type="caution">
    <text evidence="1">The sequence shown here is derived from an EMBL/GenBank/DDBJ whole genome shotgun (WGS) entry which is preliminary data.</text>
</comment>
<gene>
    <name evidence="1" type="ORF">WR25_15784</name>
</gene>
<reference evidence="1 2" key="1">
    <citation type="journal article" date="2017" name="Curr. Biol.">
        <title>Genome architecture and evolution of a unichromosomal asexual nematode.</title>
        <authorList>
            <person name="Fradin H."/>
            <person name="Zegar C."/>
            <person name="Gutwein M."/>
            <person name="Lucas J."/>
            <person name="Kovtun M."/>
            <person name="Corcoran D."/>
            <person name="Baugh L.R."/>
            <person name="Kiontke K."/>
            <person name="Gunsalus K."/>
            <person name="Fitch D.H."/>
            <person name="Piano F."/>
        </authorList>
    </citation>
    <scope>NUCLEOTIDE SEQUENCE [LARGE SCALE GENOMIC DNA]</scope>
    <source>
        <strain evidence="1">PF1309</strain>
    </source>
</reference>
<dbReference type="Proteomes" id="UP000218231">
    <property type="component" value="Unassembled WGS sequence"/>
</dbReference>
<proteinExistence type="predicted"/>
<dbReference type="AlphaFoldDB" id="A0A2A2JXM6"/>
<evidence type="ECO:0000313" key="2">
    <source>
        <dbReference type="Proteomes" id="UP000218231"/>
    </source>
</evidence>
<keyword evidence="2" id="KW-1185">Reference proteome</keyword>
<accession>A0A2A2JXM6</accession>
<sequence>MPLRQAVGVEAHLLEGVQNGGVFGVRVNACCQALHGPGTLPHQLRDDPPGILCTVAAILAPCRLHVGGIAHEGEALEDDDLPPLLHGEDRQRRGGRVAPCLQQELGVIKQTEGVRLCSGDALRDLCGREWSRIWLKVHALTALLKFAKLLDHRPGDAVVRIVVAIEAVPLIVVPDLGFFSFRPGELGNRAFDNTEHPQNVCRFLHHLIRRCLALEDAGIFAPERPTVIVDHERLDQLWIKLPIELERFHHFRQHHCDEAFTVRQLHRTLPVVHAGMLGLLPCSSSEMKPITANRAQRSPATIPQRQLLPPRSSGFAHQVLGIEAVRKVDRMDVPVIFPSPDGARGAVETVGMMDNRDRSLALDVDQGVTK</sequence>
<organism evidence="1 2">
    <name type="scientific">Diploscapter pachys</name>
    <dbReference type="NCBI Taxonomy" id="2018661"/>
    <lineage>
        <taxon>Eukaryota</taxon>
        <taxon>Metazoa</taxon>
        <taxon>Ecdysozoa</taxon>
        <taxon>Nematoda</taxon>
        <taxon>Chromadorea</taxon>
        <taxon>Rhabditida</taxon>
        <taxon>Rhabditina</taxon>
        <taxon>Rhabditomorpha</taxon>
        <taxon>Rhabditoidea</taxon>
        <taxon>Rhabditidae</taxon>
        <taxon>Diploscapter</taxon>
    </lineage>
</organism>
<protein>
    <submittedName>
        <fullName evidence="1">Uncharacterized protein</fullName>
    </submittedName>
</protein>
<dbReference type="EMBL" id="LIAE01010104">
    <property type="protein sequence ID" value="PAV66403.1"/>
    <property type="molecule type" value="Genomic_DNA"/>
</dbReference>
<name>A0A2A2JXM6_9BILA</name>
<evidence type="ECO:0000313" key="1">
    <source>
        <dbReference type="EMBL" id="PAV66403.1"/>
    </source>
</evidence>